<dbReference type="InterPro" id="IPR045851">
    <property type="entry name" value="AMP-bd_C_sf"/>
</dbReference>
<evidence type="ECO:0000256" key="2">
    <source>
        <dbReference type="ARBA" id="ARBA00022450"/>
    </source>
</evidence>
<protein>
    <recommendedName>
        <fullName evidence="5">Carrier domain-containing protein</fullName>
    </recommendedName>
</protein>
<comment type="cofactor">
    <cofactor evidence="1">
        <name>pantetheine 4'-phosphate</name>
        <dbReference type="ChEBI" id="CHEBI:47942"/>
    </cofactor>
</comment>
<dbReference type="EMBL" id="PVFR01000076">
    <property type="protein sequence ID" value="PRE42287.1"/>
    <property type="molecule type" value="Genomic_DNA"/>
</dbReference>
<name>A0AB37ALJ9_9BURK</name>
<sequence>MPRTHCPGLGGHAPPKPSRYDVHLHRRYRRRIQGVKMTLPDMREHLQPILFQSDERLAAVDKDQSITYRHLNRLSDDVARRLMAAGALPGERVVLAIDRSVYALVGIVAAMKAGVAYVPHEWDGRDEHAFDRIHGSDQSLFLTRSAFSAALSHQGRRVIAIDSPDAIASTNQPLPTTAADALLYTIYTSGSTGVAKGVDISRSNVLHYQQALSHLLGIDEPLSYAYVSSLSADLGNTCIFLSLLSGGTLHLIDDATRRDAARFQAYLAQHRIDVLKITPSHFVSLCDGSHATYRLKWLIFGGESLAAELARSVLLRGQASHVANHYGPTETTIGVACYPMRTLEDVPASGSVPVGFPIGDTVFELVDERGAILAAGPNVEGELMIGGPGVGVGYCNDYALTERKFGPLAGCPDGGRFYASGDLFARTNEGAYVFVGRKDRQVKVRGYRVDPEAIEAVILQHCDVSAAAVLAIQADGGTHIRLVAAVVPGERLQASPAETLAKIHETLRRVLPAHQVPACVLLLDKLPITGNGKVDLKALKVVIDQSLERTPDTLDLESVDAEPRLLALAHQAWIRFTGMPPASLDDNFYAAGGDSILAIQLLSALQGEHVSVTSATFYATPTFGGLLASLHSGRAEPDTDTITTCERHLAPIQQWFFEMFPDGPDHWAQTVMIDCAKPVDLSAMRTTVERLLQAYPILCTTFTRKVGEWFAGDADADATSHFGVQQLGVGERVADFIQAAANGLRLSTGRLFRVLLFRQHGQPDRLAMICHHLVVDGVSWRILLDDLTRLYLSTLRGAAPTIAVDPRSYWSWSKRLKEWAVALPAAAEAGAESASQQLLADFNTGANDEGSTAVCWLGYGELPTYALLHDLPRHLDIPIQNILLACFVRAVVRTFGRGKTCFPVDIETHGRHLFTQELDLSRAVGWFTALSPWMLEAREYESLKTSAERIHRCLADLPRKGVEHGARRYLAPSHEGPSSTPELCFNYLGHFTLDPDPRLAWSWSDEYPGAARAPSSHRIYQLKFTGRVVNGRLAIDLSFSTRRHARDSVEKLLACIEQDLSEALAEVAPNVAAIAPRHHFTEASSTGLLTYVPAALRQGSPKPVARRPQVALLTGATGFIGIYLLRELLSQEDLQVHCLVRSKGEKSAQARLWEQFRWYFPDDDVEDARRRVIVHDGDIAAADLNLDAREYAALAARVDTVFHSAADVRLLAPMDELRRTNVQGTWHMTEFCRHGSSKTLHFVSTLSVAGACTVPGGSVFSEDDLHCGQRFLTPYERSKYEAEVVVRQFIASGGRACIHRTGSVSADATGEFQVNIDSNRVMQSICTYVLSGVVPSREEDLLLCPVDSLAHALISLAMSTSTPVGTFHLTPPSPFMHDELVPVLRRSGFNVRLDTEAAYLEALTALEASHPREATLGRLWAGRVSRGVRIDARRTHECLQQIGTAIPAIDERWFSRFLNRCVARGYLPHAEALSL</sequence>
<dbReference type="InterPro" id="IPR009081">
    <property type="entry name" value="PP-bd_ACP"/>
</dbReference>
<dbReference type="Pfam" id="PF00668">
    <property type="entry name" value="Condensation"/>
    <property type="match status" value="1"/>
</dbReference>
<dbReference type="Proteomes" id="UP000237811">
    <property type="component" value="Unassembled WGS sequence"/>
</dbReference>
<dbReference type="Gene3D" id="1.10.1200.10">
    <property type="entry name" value="ACP-like"/>
    <property type="match status" value="1"/>
</dbReference>
<keyword evidence="4" id="KW-0436">Ligase</keyword>
<proteinExistence type="predicted"/>
<evidence type="ECO:0000313" key="6">
    <source>
        <dbReference type="EMBL" id="PRE42287.1"/>
    </source>
</evidence>
<dbReference type="SUPFAM" id="SSF47336">
    <property type="entry name" value="ACP-like"/>
    <property type="match status" value="1"/>
</dbReference>
<evidence type="ECO:0000256" key="4">
    <source>
        <dbReference type="ARBA" id="ARBA00022598"/>
    </source>
</evidence>
<dbReference type="SUPFAM" id="SSF52777">
    <property type="entry name" value="CoA-dependent acyltransferases"/>
    <property type="match status" value="2"/>
</dbReference>
<evidence type="ECO:0000313" key="7">
    <source>
        <dbReference type="Proteomes" id="UP000237811"/>
    </source>
</evidence>
<dbReference type="Pfam" id="PF13193">
    <property type="entry name" value="AMP-binding_C"/>
    <property type="match status" value="1"/>
</dbReference>
<dbReference type="InterPro" id="IPR001242">
    <property type="entry name" value="Condensation_dom"/>
</dbReference>
<dbReference type="InterPro" id="IPR042099">
    <property type="entry name" value="ANL_N_sf"/>
</dbReference>
<dbReference type="Gene3D" id="3.30.559.30">
    <property type="entry name" value="Nonribosomal peptide synthetase, condensation domain"/>
    <property type="match status" value="1"/>
</dbReference>
<dbReference type="SUPFAM" id="SSF56801">
    <property type="entry name" value="Acetyl-CoA synthetase-like"/>
    <property type="match status" value="1"/>
</dbReference>
<dbReference type="Pfam" id="PF00550">
    <property type="entry name" value="PP-binding"/>
    <property type="match status" value="1"/>
</dbReference>
<feature type="domain" description="Carrier" evidence="5">
    <location>
        <begin position="560"/>
        <end position="634"/>
    </location>
</feature>
<dbReference type="NCBIfam" id="TIGR01746">
    <property type="entry name" value="Thioester-redct"/>
    <property type="match status" value="1"/>
</dbReference>
<dbReference type="Gene3D" id="3.40.50.12780">
    <property type="entry name" value="N-terminal domain of ligase-like"/>
    <property type="match status" value="1"/>
</dbReference>
<dbReference type="GO" id="GO:0016874">
    <property type="term" value="F:ligase activity"/>
    <property type="evidence" value="ECO:0007669"/>
    <property type="project" value="UniProtKB-KW"/>
</dbReference>
<dbReference type="Gene3D" id="3.30.300.30">
    <property type="match status" value="1"/>
</dbReference>
<dbReference type="InterPro" id="IPR023213">
    <property type="entry name" value="CAT-like_dom_sf"/>
</dbReference>
<dbReference type="PANTHER" id="PTHR45398:SF1">
    <property type="entry name" value="ENZYME, PUTATIVE (JCVI)-RELATED"/>
    <property type="match status" value="1"/>
</dbReference>
<dbReference type="InterPro" id="IPR013120">
    <property type="entry name" value="FAR_NAD-bd"/>
</dbReference>
<keyword evidence="3" id="KW-0597">Phosphoprotein</keyword>
<dbReference type="SUPFAM" id="SSF51735">
    <property type="entry name" value="NAD(P)-binding Rossmann-fold domains"/>
    <property type="match status" value="1"/>
</dbReference>
<dbReference type="CDD" id="cd05930">
    <property type="entry name" value="A_NRPS"/>
    <property type="match status" value="1"/>
</dbReference>
<dbReference type="InterPro" id="IPR025110">
    <property type="entry name" value="AMP-bd_C"/>
</dbReference>
<dbReference type="Pfam" id="PF07993">
    <property type="entry name" value="NAD_binding_4"/>
    <property type="match status" value="1"/>
</dbReference>
<comment type="caution">
    <text evidence="6">The sequence shown here is derived from an EMBL/GenBank/DDBJ whole genome shotgun (WGS) entry which is preliminary data.</text>
</comment>
<dbReference type="Gene3D" id="3.40.50.720">
    <property type="entry name" value="NAD(P)-binding Rossmann-like Domain"/>
    <property type="match status" value="1"/>
</dbReference>
<reference evidence="6 7" key="1">
    <citation type="submission" date="2018-03" db="EMBL/GenBank/DDBJ databases">
        <authorList>
            <person name="Nguyen K."/>
            <person name="Fouts D."/>
            <person name="Sutton G."/>
        </authorList>
    </citation>
    <scope>NUCLEOTIDE SEQUENCE [LARGE SCALE GENOMIC DNA]</scope>
    <source>
        <strain evidence="6 7">AU14328</strain>
    </source>
</reference>
<accession>A0AB37ALJ9</accession>
<dbReference type="InterPro" id="IPR036736">
    <property type="entry name" value="ACP-like_sf"/>
</dbReference>
<dbReference type="PROSITE" id="PS00012">
    <property type="entry name" value="PHOSPHOPANTETHEINE"/>
    <property type="match status" value="1"/>
</dbReference>
<evidence type="ECO:0000256" key="1">
    <source>
        <dbReference type="ARBA" id="ARBA00001957"/>
    </source>
</evidence>
<dbReference type="Gene3D" id="3.30.559.10">
    <property type="entry name" value="Chloramphenicol acetyltransferase-like domain"/>
    <property type="match status" value="1"/>
</dbReference>
<dbReference type="PROSITE" id="PS50075">
    <property type="entry name" value="CARRIER"/>
    <property type="match status" value="1"/>
</dbReference>
<organism evidence="6 7">
    <name type="scientific">Burkholderia multivorans</name>
    <dbReference type="NCBI Taxonomy" id="87883"/>
    <lineage>
        <taxon>Bacteria</taxon>
        <taxon>Pseudomonadati</taxon>
        <taxon>Pseudomonadota</taxon>
        <taxon>Betaproteobacteria</taxon>
        <taxon>Burkholderiales</taxon>
        <taxon>Burkholderiaceae</taxon>
        <taxon>Burkholderia</taxon>
        <taxon>Burkholderia cepacia complex</taxon>
    </lineage>
</organism>
<dbReference type="InterPro" id="IPR006162">
    <property type="entry name" value="Ppantetheine_attach_site"/>
</dbReference>
<gene>
    <name evidence="6" type="ORF">C6P99_24755</name>
</gene>
<keyword evidence="2" id="KW-0596">Phosphopantetheine</keyword>
<evidence type="ECO:0000259" key="5">
    <source>
        <dbReference type="PROSITE" id="PS50075"/>
    </source>
</evidence>
<dbReference type="InterPro" id="IPR010080">
    <property type="entry name" value="Thioester_reductase-like_dom"/>
</dbReference>
<dbReference type="PANTHER" id="PTHR45398">
    <property type="match status" value="1"/>
</dbReference>
<dbReference type="InterPro" id="IPR000873">
    <property type="entry name" value="AMP-dep_synth/lig_dom"/>
</dbReference>
<evidence type="ECO:0000256" key="3">
    <source>
        <dbReference type="ARBA" id="ARBA00022553"/>
    </source>
</evidence>
<dbReference type="InterPro" id="IPR036291">
    <property type="entry name" value="NAD(P)-bd_dom_sf"/>
</dbReference>
<dbReference type="Pfam" id="PF00501">
    <property type="entry name" value="AMP-binding"/>
    <property type="match status" value="1"/>
</dbReference>